<dbReference type="InterPro" id="IPR023346">
    <property type="entry name" value="Lysozyme-like_dom_sf"/>
</dbReference>
<feature type="domain" description="Transglycosylase SLT" evidence="1">
    <location>
        <begin position="55"/>
        <end position="142"/>
    </location>
</feature>
<proteinExistence type="predicted"/>
<accession>A0A162IKM1</accession>
<keyword evidence="3" id="KW-1185">Reference proteome</keyword>
<comment type="caution">
    <text evidence="2">The sequence shown here is derived from an EMBL/GenBank/DDBJ whole genome shotgun (WGS) entry which is preliminary data.</text>
</comment>
<dbReference type="Pfam" id="PF01464">
    <property type="entry name" value="SLT"/>
    <property type="match status" value="1"/>
</dbReference>
<dbReference type="GO" id="GO:0016787">
    <property type="term" value="F:hydrolase activity"/>
    <property type="evidence" value="ECO:0007669"/>
    <property type="project" value="UniProtKB-KW"/>
</dbReference>
<reference evidence="2 3" key="1">
    <citation type="journal article" date="2016" name="Genome Biol. Evol.">
        <title>Divergent and convergent evolution of fungal pathogenicity.</title>
        <authorList>
            <person name="Shang Y."/>
            <person name="Xiao G."/>
            <person name="Zheng P."/>
            <person name="Cen K."/>
            <person name="Zhan S."/>
            <person name="Wang C."/>
        </authorList>
    </citation>
    <scope>NUCLEOTIDE SEQUENCE [LARGE SCALE GENOMIC DNA]</scope>
    <source>
        <strain evidence="2 3">RCEF 2490</strain>
    </source>
</reference>
<organism evidence="2 3">
    <name type="scientific">Moelleriella libera RCEF 2490</name>
    <dbReference type="NCBI Taxonomy" id="1081109"/>
    <lineage>
        <taxon>Eukaryota</taxon>
        <taxon>Fungi</taxon>
        <taxon>Dikarya</taxon>
        <taxon>Ascomycota</taxon>
        <taxon>Pezizomycotina</taxon>
        <taxon>Sordariomycetes</taxon>
        <taxon>Hypocreomycetidae</taxon>
        <taxon>Hypocreales</taxon>
        <taxon>Clavicipitaceae</taxon>
        <taxon>Moelleriella</taxon>
    </lineage>
</organism>
<sequence length="191" mass="20632">MGDGGSQSWLNAGLKSSSSGWTPPFLDINRLSHISLADYYQGNRRACAAKYDASFRAAGKRYGIDPATLAFIPMQASSCDVNAGGATPGLMQCDPTNCRNGRLQCQYTVQDTVDCGAHVLRAALDRSKGNAVHALGSYNERLVHGRRRHRSRCAAEPLNGWFQGYDVYGADRKLDGAYNCDQKCEAGGSLC</sequence>
<dbReference type="Proteomes" id="UP000078544">
    <property type="component" value="Unassembled WGS sequence"/>
</dbReference>
<evidence type="ECO:0000259" key="1">
    <source>
        <dbReference type="Pfam" id="PF01464"/>
    </source>
</evidence>
<evidence type="ECO:0000313" key="3">
    <source>
        <dbReference type="Proteomes" id="UP000078544"/>
    </source>
</evidence>
<dbReference type="Gene3D" id="1.10.530.10">
    <property type="match status" value="1"/>
</dbReference>
<protein>
    <submittedName>
        <fullName evidence="2">Glycoside hydrolase family 23 protein</fullName>
    </submittedName>
</protein>
<dbReference type="EMBL" id="AZGY01000009">
    <property type="protein sequence ID" value="KZZ95552.1"/>
    <property type="molecule type" value="Genomic_DNA"/>
</dbReference>
<dbReference type="AlphaFoldDB" id="A0A162IKM1"/>
<evidence type="ECO:0000313" key="2">
    <source>
        <dbReference type="EMBL" id="KZZ95552.1"/>
    </source>
</evidence>
<dbReference type="SUPFAM" id="SSF53955">
    <property type="entry name" value="Lysozyme-like"/>
    <property type="match status" value="1"/>
</dbReference>
<gene>
    <name evidence="2" type="ORF">AAL_04783</name>
</gene>
<keyword evidence="2" id="KW-0378">Hydrolase</keyword>
<name>A0A162IKM1_9HYPO</name>
<dbReference type="OrthoDB" id="2537480at2759"/>
<dbReference type="InterPro" id="IPR008258">
    <property type="entry name" value="Transglycosylase_SLT_dom_1"/>
</dbReference>